<gene>
    <name evidence="4" type="ORF">KIL84_002103</name>
</gene>
<dbReference type="AlphaFoldDB" id="A0A9D4B5J3"/>
<dbReference type="PROSITE" id="PS50835">
    <property type="entry name" value="IG_LIKE"/>
    <property type="match status" value="1"/>
</dbReference>
<dbReference type="InterPro" id="IPR013783">
    <property type="entry name" value="Ig-like_fold"/>
</dbReference>
<dbReference type="Proteomes" id="UP000827986">
    <property type="component" value="Unassembled WGS sequence"/>
</dbReference>
<keyword evidence="1" id="KW-0472">Membrane</keyword>
<comment type="caution">
    <text evidence="4">The sequence shown here is derived from an EMBL/GenBank/DDBJ whole genome shotgun (WGS) entry which is preliminary data.</text>
</comment>
<keyword evidence="1" id="KW-0812">Transmembrane</keyword>
<reference evidence="4" key="1">
    <citation type="submission" date="2021-09" db="EMBL/GenBank/DDBJ databases">
        <title>The genome of Mauremys mutica provides insights into the evolution of semi-aquatic lifestyle.</title>
        <authorList>
            <person name="Gong S."/>
            <person name="Gao Y."/>
        </authorList>
    </citation>
    <scope>NUCLEOTIDE SEQUENCE</scope>
    <source>
        <strain evidence="4">MM-2020</strain>
        <tissue evidence="4">Muscle</tissue>
    </source>
</reference>
<feature type="domain" description="Ig-like" evidence="3">
    <location>
        <begin position="34"/>
        <end position="120"/>
    </location>
</feature>
<feature type="signal peptide" evidence="2">
    <location>
        <begin position="1"/>
        <end position="24"/>
    </location>
</feature>
<evidence type="ECO:0000313" key="5">
    <source>
        <dbReference type="Proteomes" id="UP000827986"/>
    </source>
</evidence>
<feature type="transmembrane region" description="Helical" evidence="1">
    <location>
        <begin position="134"/>
        <end position="153"/>
    </location>
</feature>
<evidence type="ECO:0000259" key="3">
    <source>
        <dbReference type="PROSITE" id="PS50835"/>
    </source>
</evidence>
<protein>
    <recommendedName>
        <fullName evidence="3">Ig-like domain-containing protein</fullName>
    </recommendedName>
</protein>
<accession>A0A9D4B5J3</accession>
<feature type="chain" id="PRO_5038426906" description="Ig-like domain-containing protein" evidence="2">
    <location>
        <begin position="25"/>
        <end position="231"/>
    </location>
</feature>
<name>A0A9D4B5J3_9SAUR</name>
<dbReference type="EMBL" id="JAHDVG010000469">
    <property type="protein sequence ID" value="KAH1181169.1"/>
    <property type="molecule type" value="Genomic_DNA"/>
</dbReference>
<evidence type="ECO:0000256" key="1">
    <source>
        <dbReference type="SAM" id="Phobius"/>
    </source>
</evidence>
<dbReference type="InterPro" id="IPR007110">
    <property type="entry name" value="Ig-like_dom"/>
</dbReference>
<dbReference type="Pfam" id="PF13895">
    <property type="entry name" value="Ig_2"/>
    <property type="match status" value="1"/>
</dbReference>
<dbReference type="InterPro" id="IPR036179">
    <property type="entry name" value="Ig-like_dom_sf"/>
</dbReference>
<dbReference type="Gene3D" id="2.60.40.10">
    <property type="entry name" value="Immunoglobulins"/>
    <property type="match status" value="1"/>
</dbReference>
<keyword evidence="5" id="KW-1185">Reference proteome</keyword>
<keyword evidence="2" id="KW-0732">Signal</keyword>
<keyword evidence="1" id="KW-1133">Transmembrane helix</keyword>
<evidence type="ECO:0000313" key="4">
    <source>
        <dbReference type="EMBL" id="KAH1181169.1"/>
    </source>
</evidence>
<proteinExistence type="predicted"/>
<dbReference type="SUPFAM" id="SSF48726">
    <property type="entry name" value="Immunoglobulin"/>
    <property type="match status" value="1"/>
</dbReference>
<organism evidence="4 5">
    <name type="scientific">Mauremys mutica</name>
    <name type="common">yellowpond turtle</name>
    <dbReference type="NCBI Taxonomy" id="74926"/>
    <lineage>
        <taxon>Eukaryota</taxon>
        <taxon>Metazoa</taxon>
        <taxon>Chordata</taxon>
        <taxon>Craniata</taxon>
        <taxon>Vertebrata</taxon>
        <taxon>Euteleostomi</taxon>
        <taxon>Archelosauria</taxon>
        <taxon>Testudinata</taxon>
        <taxon>Testudines</taxon>
        <taxon>Cryptodira</taxon>
        <taxon>Durocryptodira</taxon>
        <taxon>Testudinoidea</taxon>
        <taxon>Geoemydidae</taxon>
        <taxon>Geoemydinae</taxon>
        <taxon>Mauremys</taxon>
    </lineage>
</organism>
<sequence>MFPPAAPMILSLCLLLPALSPSSQENCSVPGDLPAPTLYLSQTSAQQGDSVQLQCSVISQAPVTRIIFCKDGEEISSQTGLEDKVTYGYNHTVSSGSSGNYACVYEMKNSDKRVSKSQLSPAKHLSVTWLDLKLLLGITIPAIVVLAVVLYLLGKQGGNVSTYLTTLCHCLPVSSLLRDHREQAQCDTSNTSEDYTECASVDWVGSSKHPPPQTEETSIYMSMTLQRDTCH</sequence>
<evidence type="ECO:0000256" key="2">
    <source>
        <dbReference type="SAM" id="SignalP"/>
    </source>
</evidence>